<dbReference type="Gene3D" id="3.10.180.10">
    <property type="entry name" value="2,3-Dihydroxybiphenyl 1,2-Dioxygenase, domain 1"/>
    <property type="match status" value="1"/>
</dbReference>
<dbReference type="Proteomes" id="UP000318010">
    <property type="component" value="Unassembled WGS sequence"/>
</dbReference>
<feature type="domain" description="PhnB-like" evidence="1">
    <location>
        <begin position="2"/>
        <end position="117"/>
    </location>
</feature>
<sequence length="157" mass="17903">MKKIIPFLWFDNNLQQAMDFYKSVFDDFSITYTNSYSKEGPGPEGCLMSGQFRMHGQDFMGLNGGPHFKFNEAVSFFISCDTQEEIDYYWEKLTADGGKKSRCGWLKDPFGLSWQICTPILGKLLADPDREKAARVMHAMMQMDKIVIANIEEAAQG</sequence>
<evidence type="ECO:0000259" key="1">
    <source>
        <dbReference type="Pfam" id="PF06983"/>
    </source>
</evidence>
<accession>A0A563U3U3</accession>
<proteinExistence type="predicted"/>
<keyword evidence="3" id="KW-1185">Reference proteome</keyword>
<dbReference type="OrthoDB" id="9806473at2"/>
<protein>
    <submittedName>
        <fullName evidence="2">VOC family protein</fullName>
    </submittedName>
</protein>
<dbReference type="SUPFAM" id="SSF54593">
    <property type="entry name" value="Glyoxalase/Bleomycin resistance protein/Dihydroxybiphenyl dioxygenase"/>
    <property type="match status" value="1"/>
</dbReference>
<evidence type="ECO:0000313" key="2">
    <source>
        <dbReference type="EMBL" id="TWR26000.1"/>
    </source>
</evidence>
<dbReference type="AlphaFoldDB" id="A0A563U3U3"/>
<gene>
    <name evidence="2" type="ORF">FPZ42_10225</name>
</gene>
<name>A0A563U3U3_9SPHI</name>
<dbReference type="PIRSF" id="PIRSF021700">
    <property type="entry name" value="3_dmu_93_MTrfase"/>
    <property type="match status" value="1"/>
</dbReference>
<dbReference type="InterPro" id="IPR028973">
    <property type="entry name" value="PhnB-like"/>
</dbReference>
<dbReference type="PANTHER" id="PTHR33990">
    <property type="entry name" value="PROTEIN YJDN-RELATED"/>
    <property type="match status" value="1"/>
</dbReference>
<comment type="caution">
    <text evidence="2">The sequence shown here is derived from an EMBL/GenBank/DDBJ whole genome shotgun (WGS) entry which is preliminary data.</text>
</comment>
<dbReference type="InterPro" id="IPR009725">
    <property type="entry name" value="3_dmu_93_MTrfase"/>
</dbReference>
<dbReference type="CDD" id="cd06588">
    <property type="entry name" value="PhnB_like"/>
    <property type="match status" value="1"/>
</dbReference>
<dbReference type="PANTHER" id="PTHR33990:SF2">
    <property type="entry name" value="PHNB-LIKE DOMAIN-CONTAINING PROTEIN"/>
    <property type="match status" value="1"/>
</dbReference>
<organism evidence="2 3">
    <name type="scientific">Mucilaginibacter achroorhodeus</name>
    <dbReference type="NCBI Taxonomy" id="2599294"/>
    <lineage>
        <taxon>Bacteria</taxon>
        <taxon>Pseudomonadati</taxon>
        <taxon>Bacteroidota</taxon>
        <taxon>Sphingobacteriia</taxon>
        <taxon>Sphingobacteriales</taxon>
        <taxon>Sphingobacteriaceae</taxon>
        <taxon>Mucilaginibacter</taxon>
    </lineage>
</organism>
<dbReference type="InterPro" id="IPR029068">
    <property type="entry name" value="Glyas_Bleomycin-R_OHBP_Dase"/>
</dbReference>
<dbReference type="EMBL" id="VOEI01000003">
    <property type="protein sequence ID" value="TWR26000.1"/>
    <property type="molecule type" value="Genomic_DNA"/>
</dbReference>
<dbReference type="Pfam" id="PF06983">
    <property type="entry name" value="3-dmu-9_3-mt"/>
    <property type="match status" value="1"/>
</dbReference>
<evidence type="ECO:0000313" key="3">
    <source>
        <dbReference type="Proteomes" id="UP000318010"/>
    </source>
</evidence>
<reference evidence="2 3" key="1">
    <citation type="submission" date="2019-07" db="EMBL/GenBank/DDBJ databases">
        <authorList>
            <person name="Kim J."/>
        </authorList>
    </citation>
    <scope>NUCLEOTIDE SEQUENCE [LARGE SCALE GENOMIC DNA]</scope>
    <source>
        <strain evidence="2 3">MJ1a</strain>
    </source>
</reference>
<dbReference type="RefSeq" id="WP_146271005.1">
    <property type="nucleotide sequence ID" value="NZ_VOEI01000003.1"/>
</dbReference>